<feature type="region of interest" description="Disordered" evidence="1">
    <location>
        <begin position="35"/>
        <end position="82"/>
    </location>
</feature>
<dbReference type="Proteomes" id="UP001500253">
    <property type="component" value="Unassembled WGS sequence"/>
</dbReference>
<comment type="caution">
    <text evidence="2">The sequence shown here is derived from an EMBL/GenBank/DDBJ whole genome shotgun (WGS) entry which is preliminary data.</text>
</comment>
<protein>
    <submittedName>
        <fullName evidence="2">Uncharacterized protein</fullName>
    </submittedName>
</protein>
<evidence type="ECO:0000313" key="2">
    <source>
        <dbReference type="EMBL" id="GAA2345913.1"/>
    </source>
</evidence>
<proteinExistence type="predicted"/>
<name>A0ABP5T7M7_9ACTN</name>
<organism evidence="2 3">
    <name type="scientific">Streptomyces cuspidosporus</name>
    <dbReference type="NCBI Taxonomy" id="66882"/>
    <lineage>
        <taxon>Bacteria</taxon>
        <taxon>Bacillati</taxon>
        <taxon>Actinomycetota</taxon>
        <taxon>Actinomycetes</taxon>
        <taxon>Kitasatosporales</taxon>
        <taxon>Streptomycetaceae</taxon>
        <taxon>Streptomyces</taxon>
    </lineage>
</organism>
<reference evidence="3" key="1">
    <citation type="journal article" date="2019" name="Int. J. Syst. Evol. Microbiol.">
        <title>The Global Catalogue of Microorganisms (GCM) 10K type strain sequencing project: providing services to taxonomists for standard genome sequencing and annotation.</title>
        <authorList>
            <consortium name="The Broad Institute Genomics Platform"/>
            <consortium name="The Broad Institute Genome Sequencing Center for Infectious Disease"/>
            <person name="Wu L."/>
            <person name="Ma J."/>
        </authorList>
    </citation>
    <scope>NUCLEOTIDE SEQUENCE [LARGE SCALE GENOMIC DNA]</scope>
    <source>
        <strain evidence="3">JCM 4316</strain>
    </source>
</reference>
<accession>A0ABP5T7M7</accession>
<sequence length="82" mass="8701">MAKLPVTAPCTANTTATATRALRTSFRCPISRASAVPSMSAAHPPGDTIRHGNYQEGSLIDRVRRSGASGPKERRLVKGSRP</sequence>
<dbReference type="EMBL" id="BAAASD010000012">
    <property type="protein sequence ID" value="GAA2345913.1"/>
    <property type="molecule type" value="Genomic_DNA"/>
</dbReference>
<keyword evidence="3" id="KW-1185">Reference proteome</keyword>
<evidence type="ECO:0000256" key="1">
    <source>
        <dbReference type="SAM" id="MobiDB-lite"/>
    </source>
</evidence>
<gene>
    <name evidence="2" type="ORF">GCM10010246_35040</name>
</gene>
<evidence type="ECO:0000313" key="3">
    <source>
        <dbReference type="Proteomes" id="UP001500253"/>
    </source>
</evidence>